<dbReference type="RefSeq" id="WP_211043250.1">
    <property type="nucleotide sequence ID" value="NZ_JAELVF020000001.1"/>
</dbReference>
<keyword evidence="12" id="KW-1185">Reference proteome</keyword>
<dbReference type="Pfam" id="PF20058">
    <property type="entry name" value="DUF6457"/>
    <property type="match status" value="1"/>
</dbReference>
<reference evidence="11" key="1">
    <citation type="submission" date="2021-06" db="EMBL/GenBank/DDBJ databases">
        <title>Sequencing of actinobacteria type strains.</title>
        <authorList>
            <person name="Nguyen G.-S."/>
            <person name="Wentzel A."/>
        </authorList>
    </citation>
    <scope>NUCLEOTIDE SEQUENCE</scope>
    <source>
        <strain evidence="11">P38-E01</strain>
    </source>
</reference>
<evidence type="ECO:0000259" key="10">
    <source>
        <dbReference type="Pfam" id="PF20058"/>
    </source>
</evidence>
<feature type="region of interest" description="Disordered" evidence="8">
    <location>
        <begin position="278"/>
        <end position="332"/>
    </location>
</feature>
<dbReference type="Pfam" id="PF12804">
    <property type="entry name" value="NTP_transf_3"/>
    <property type="match status" value="1"/>
</dbReference>
<feature type="domain" description="DUF6457" evidence="10">
    <location>
        <begin position="203"/>
        <end position="284"/>
    </location>
</feature>
<dbReference type="Gene3D" id="3.90.550.10">
    <property type="entry name" value="Spore Coat Polysaccharide Biosynthesis Protein SpsA, Chain A"/>
    <property type="match status" value="1"/>
</dbReference>
<keyword evidence="6" id="KW-0342">GTP-binding</keyword>
<feature type="compositionally biased region" description="Acidic residues" evidence="8">
    <location>
        <begin position="293"/>
        <end position="309"/>
    </location>
</feature>
<evidence type="ECO:0000259" key="9">
    <source>
        <dbReference type="Pfam" id="PF12804"/>
    </source>
</evidence>
<keyword evidence="7" id="KW-0501">Molybdenum cofactor biosynthesis</keyword>
<feature type="domain" description="MobA-like NTP transferase" evidence="9">
    <location>
        <begin position="5"/>
        <end position="148"/>
    </location>
</feature>
<evidence type="ECO:0000313" key="11">
    <source>
        <dbReference type="EMBL" id="MBU7597904.1"/>
    </source>
</evidence>
<dbReference type="GO" id="GO:0046872">
    <property type="term" value="F:metal ion binding"/>
    <property type="evidence" value="ECO:0007669"/>
    <property type="project" value="UniProtKB-KW"/>
</dbReference>
<evidence type="ECO:0000256" key="7">
    <source>
        <dbReference type="ARBA" id="ARBA00023150"/>
    </source>
</evidence>
<keyword evidence="11" id="KW-0548">Nucleotidyltransferase</keyword>
<dbReference type="PANTHER" id="PTHR19136:SF81">
    <property type="entry name" value="MOLYBDENUM COFACTOR GUANYLYLTRANSFERASE"/>
    <property type="match status" value="1"/>
</dbReference>
<keyword evidence="1" id="KW-0963">Cytoplasm</keyword>
<dbReference type="GO" id="GO:0005525">
    <property type="term" value="F:GTP binding"/>
    <property type="evidence" value="ECO:0007669"/>
    <property type="project" value="UniProtKB-KW"/>
</dbReference>
<dbReference type="GO" id="GO:0006777">
    <property type="term" value="P:Mo-molybdopterin cofactor biosynthetic process"/>
    <property type="evidence" value="ECO:0007669"/>
    <property type="project" value="UniProtKB-KW"/>
</dbReference>
<evidence type="ECO:0000256" key="6">
    <source>
        <dbReference type="ARBA" id="ARBA00023134"/>
    </source>
</evidence>
<dbReference type="EMBL" id="JAELVF020000001">
    <property type="protein sequence ID" value="MBU7597904.1"/>
    <property type="molecule type" value="Genomic_DNA"/>
</dbReference>
<comment type="caution">
    <text evidence="11">The sequence shown here is derived from an EMBL/GenBank/DDBJ whole genome shotgun (WGS) entry which is preliminary data.</text>
</comment>
<evidence type="ECO:0000256" key="1">
    <source>
        <dbReference type="ARBA" id="ARBA00022490"/>
    </source>
</evidence>
<proteinExistence type="predicted"/>
<dbReference type="CDD" id="cd02503">
    <property type="entry name" value="MobA"/>
    <property type="match status" value="1"/>
</dbReference>
<dbReference type="InterPro" id="IPR013482">
    <property type="entry name" value="Molybde_CF_guanTrfase"/>
</dbReference>
<evidence type="ECO:0000256" key="8">
    <source>
        <dbReference type="SAM" id="MobiDB-lite"/>
    </source>
</evidence>
<dbReference type="InterPro" id="IPR045598">
    <property type="entry name" value="DUF6457"/>
</dbReference>
<keyword evidence="3" id="KW-0479">Metal-binding</keyword>
<feature type="compositionally biased region" description="Basic and acidic residues" evidence="8">
    <location>
        <begin position="279"/>
        <end position="292"/>
    </location>
</feature>
<keyword evidence="5" id="KW-0460">Magnesium</keyword>
<dbReference type="PANTHER" id="PTHR19136">
    <property type="entry name" value="MOLYBDENUM COFACTOR GUANYLYLTRANSFERASE"/>
    <property type="match status" value="1"/>
</dbReference>
<sequence length="332" mass="34912">MTYDALVIAGGRARRLGGADKPALTVGGRTLLDRTLAACADAARTVVVGPRRPTRRPVEWTRERRPGAGPLAALDAGLRASTAPTLLVLSADLPFLRPVTVAALLHGLCTDGAEAALAHDPADGRDQPLLAAYHREPLERELALLAAEHGRLDHLPLRLIVPELAVARVPLPAHADPAGGPPDTADCDTWNDLAAARGHIREHGRMLDEWIAALKAELELDLDVDQAMLLDLARDAAHSVTRPAAPLTTFLIGYAAARSGGTTEDIAQAALRAAALAERWSEEQEANEKNETDEPGGTDEPSGTDETDEPGGSTGTDSLAGVQSPTPQEPPD</sequence>
<feature type="compositionally biased region" description="Polar residues" evidence="8">
    <location>
        <begin position="315"/>
        <end position="326"/>
    </location>
</feature>
<name>A0A949N4G8_9ACTN</name>
<organism evidence="11 12">
    <name type="scientific">Streptomyces tardus</name>
    <dbReference type="NCBI Taxonomy" id="2780544"/>
    <lineage>
        <taxon>Bacteria</taxon>
        <taxon>Bacillati</taxon>
        <taxon>Actinomycetota</taxon>
        <taxon>Actinomycetes</taxon>
        <taxon>Kitasatosporales</taxon>
        <taxon>Streptomycetaceae</taxon>
        <taxon>Streptomyces</taxon>
    </lineage>
</organism>
<dbReference type="Proteomes" id="UP000694501">
    <property type="component" value="Unassembled WGS sequence"/>
</dbReference>
<accession>A0A949N4G8</accession>
<evidence type="ECO:0000256" key="3">
    <source>
        <dbReference type="ARBA" id="ARBA00022723"/>
    </source>
</evidence>
<evidence type="ECO:0000256" key="4">
    <source>
        <dbReference type="ARBA" id="ARBA00022741"/>
    </source>
</evidence>
<dbReference type="InterPro" id="IPR025877">
    <property type="entry name" value="MobA-like_NTP_Trfase"/>
</dbReference>
<evidence type="ECO:0000256" key="2">
    <source>
        <dbReference type="ARBA" id="ARBA00022679"/>
    </source>
</evidence>
<keyword evidence="2" id="KW-0808">Transferase</keyword>
<protein>
    <submittedName>
        <fullName evidence="11">Molybdenum cofactor guanylyltransferase</fullName>
    </submittedName>
</protein>
<dbReference type="InterPro" id="IPR029044">
    <property type="entry name" value="Nucleotide-diphossugar_trans"/>
</dbReference>
<evidence type="ECO:0000256" key="5">
    <source>
        <dbReference type="ARBA" id="ARBA00022842"/>
    </source>
</evidence>
<dbReference type="SUPFAM" id="SSF53448">
    <property type="entry name" value="Nucleotide-diphospho-sugar transferases"/>
    <property type="match status" value="1"/>
</dbReference>
<evidence type="ECO:0000313" key="12">
    <source>
        <dbReference type="Proteomes" id="UP000694501"/>
    </source>
</evidence>
<keyword evidence="4" id="KW-0547">Nucleotide-binding</keyword>
<dbReference type="AlphaFoldDB" id="A0A949N4G8"/>
<gene>
    <name evidence="11" type="ORF">JGS22_009815</name>
</gene>
<dbReference type="GO" id="GO:0016779">
    <property type="term" value="F:nucleotidyltransferase activity"/>
    <property type="evidence" value="ECO:0007669"/>
    <property type="project" value="UniProtKB-KW"/>
</dbReference>